<feature type="transmembrane region" description="Helical" evidence="1">
    <location>
        <begin position="440"/>
        <end position="459"/>
    </location>
</feature>
<feature type="transmembrane region" description="Helical" evidence="1">
    <location>
        <begin position="15"/>
        <end position="38"/>
    </location>
</feature>
<evidence type="ECO:0000256" key="1">
    <source>
        <dbReference type="SAM" id="Phobius"/>
    </source>
</evidence>
<keyword evidence="1" id="KW-0812">Transmembrane</keyword>
<organism evidence="2 3">
    <name type="scientific">Candidatus Allofournierella pullicola</name>
    <dbReference type="NCBI Taxonomy" id="2838596"/>
    <lineage>
        <taxon>Bacteria</taxon>
        <taxon>Bacillati</taxon>
        <taxon>Bacillota</taxon>
        <taxon>Clostridia</taxon>
        <taxon>Eubacteriales</taxon>
        <taxon>Oscillospiraceae</taxon>
        <taxon>Allofournierella</taxon>
    </lineage>
</organism>
<accession>A0A9D2ACD6</accession>
<feature type="transmembrane region" description="Helical" evidence="1">
    <location>
        <begin position="324"/>
        <end position="340"/>
    </location>
</feature>
<keyword evidence="1" id="KW-0472">Membrane</keyword>
<feature type="transmembrane region" description="Helical" evidence="1">
    <location>
        <begin position="232"/>
        <end position="256"/>
    </location>
</feature>
<protein>
    <submittedName>
        <fullName evidence="2">YfhO family protein</fullName>
    </submittedName>
</protein>
<feature type="transmembrane region" description="Helical" evidence="1">
    <location>
        <begin position="360"/>
        <end position="376"/>
    </location>
</feature>
<dbReference type="Proteomes" id="UP000824193">
    <property type="component" value="Unassembled WGS sequence"/>
</dbReference>
<dbReference type="EMBL" id="DXFW01000002">
    <property type="protein sequence ID" value="HIX04598.1"/>
    <property type="molecule type" value="Genomic_DNA"/>
</dbReference>
<feature type="transmembrane region" description="Helical" evidence="1">
    <location>
        <begin position="110"/>
        <end position="129"/>
    </location>
</feature>
<name>A0A9D2ACD6_9FIRM</name>
<feature type="transmembrane region" description="Helical" evidence="1">
    <location>
        <begin position="298"/>
        <end position="317"/>
    </location>
</feature>
<sequence length="829" mass="88347">MEQANRFLQSRRGRLVLAAGGMVLILCAVYVACGFWPFGPNSVMTGDLNSQYIPFYAHFYDAVRGGGSLFYADDLGLGGGVFALFAYYFASPFAWLYLVIAPEFYGQLCCIIWALKVILAAAAFCFYLERRWGGEQALWLPLCWCYGLMGYSVAYAQNVLWLDAVILLPLVCAGIDRLLAGKGAVGFALALAAAIFTNFYMGYMLCIFSMLYFVAGLAVQTPRPGAKAALSAVGRFAAAGVTAAALAGAVLLPAVMEILQVKSTGLGSTGGGQFSPPELVQKFFTGNFVWADVQNGLPPVYCGMLGLGAALLYFFSARPRREKLVYGLLAALLLVSLWWRPLDLVWHGFAAPNWFPYRESFLLVFLLLTLGAGALAEPLSLKTGLAAGTLAAALGVLVYFFRAETYGRRRWLLACCLLAAAIGLAWLWGRFKGGKKRLAALALAALTAGELALNGYWALRLFEAYPVADYTEFVRAGRATVRAVEEQNTEDYRVEKTSFRTLNDPMLLGYDGLTHFSSVQDGASSILLMALGYRNYGSSYGYLSGSTAAADSLLSVGWFLAREADAVPTHFEQTDTAAPWQVYQNPNALPRALWSPSETGAFDLAEGLNAFEAVETLYTALLGKEAALFTPVESAESGAEFELTLPEGGILYAVFGGAGADVPLAVNGQEKGTVLSTDRSADAAVDLGRFEAGETVKVTLGAAVDSARFAVLNEGALAAACEELRSAAPAVTSWVDGAITLKTSAQADGLAVLTVPYDDNWRAEVDGEPAEVQKAAGALLAVEVPAGSHTLTLNYTQPGAAAGFGLTLAGATSLAALAFWQKKTNGKER</sequence>
<feature type="transmembrane region" description="Helical" evidence="1">
    <location>
        <begin position="202"/>
        <end position="220"/>
    </location>
</feature>
<feature type="transmembrane region" description="Helical" evidence="1">
    <location>
        <begin position="75"/>
        <end position="98"/>
    </location>
</feature>
<dbReference type="AlphaFoldDB" id="A0A9D2ACD6"/>
<dbReference type="Pfam" id="PF09586">
    <property type="entry name" value="YfhO"/>
    <property type="match status" value="2"/>
</dbReference>
<reference evidence="2" key="2">
    <citation type="submission" date="2021-04" db="EMBL/GenBank/DDBJ databases">
        <authorList>
            <person name="Gilroy R."/>
        </authorList>
    </citation>
    <scope>NUCLEOTIDE SEQUENCE</scope>
    <source>
        <strain evidence="2">2239</strain>
    </source>
</reference>
<dbReference type="InterPro" id="IPR018580">
    <property type="entry name" value="Uncharacterised_YfhO"/>
</dbReference>
<feature type="transmembrane region" description="Helical" evidence="1">
    <location>
        <begin position="800"/>
        <end position="820"/>
    </location>
</feature>
<gene>
    <name evidence="2" type="ORF">H9865_00595</name>
</gene>
<evidence type="ECO:0000313" key="2">
    <source>
        <dbReference type="EMBL" id="HIX04598.1"/>
    </source>
</evidence>
<feature type="transmembrane region" description="Helical" evidence="1">
    <location>
        <begin position="409"/>
        <end position="428"/>
    </location>
</feature>
<reference evidence="2" key="1">
    <citation type="journal article" date="2021" name="PeerJ">
        <title>Extensive microbial diversity within the chicken gut microbiome revealed by metagenomics and culture.</title>
        <authorList>
            <person name="Gilroy R."/>
            <person name="Ravi A."/>
            <person name="Getino M."/>
            <person name="Pursley I."/>
            <person name="Horton D.L."/>
            <person name="Alikhan N.F."/>
            <person name="Baker D."/>
            <person name="Gharbi K."/>
            <person name="Hall N."/>
            <person name="Watson M."/>
            <person name="Adriaenssens E.M."/>
            <person name="Foster-Nyarko E."/>
            <person name="Jarju S."/>
            <person name="Secka A."/>
            <person name="Antonio M."/>
            <person name="Oren A."/>
            <person name="Chaudhuri R.R."/>
            <person name="La Ragione R."/>
            <person name="Hildebrand F."/>
            <person name="Pallen M.J."/>
        </authorList>
    </citation>
    <scope>NUCLEOTIDE SEQUENCE</scope>
    <source>
        <strain evidence="2">2239</strain>
    </source>
</reference>
<comment type="caution">
    <text evidence="2">The sequence shown here is derived from an EMBL/GenBank/DDBJ whole genome shotgun (WGS) entry which is preliminary data.</text>
</comment>
<evidence type="ECO:0000313" key="3">
    <source>
        <dbReference type="Proteomes" id="UP000824193"/>
    </source>
</evidence>
<feature type="transmembrane region" description="Helical" evidence="1">
    <location>
        <begin position="149"/>
        <end position="171"/>
    </location>
</feature>
<dbReference type="PANTHER" id="PTHR38454">
    <property type="entry name" value="INTEGRAL MEMBRANE PROTEIN-RELATED"/>
    <property type="match status" value="1"/>
</dbReference>
<proteinExistence type="predicted"/>
<dbReference type="PANTHER" id="PTHR38454:SF1">
    <property type="entry name" value="INTEGRAL MEMBRANE PROTEIN"/>
    <property type="match status" value="1"/>
</dbReference>
<feature type="transmembrane region" description="Helical" evidence="1">
    <location>
        <begin position="383"/>
        <end position="403"/>
    </location>
</feature>
<keyword evidence="1" id="KW-1133">Transmembrane helix</keyword>